<sequence length="11" mass="1342">MRIFAWFNSIG</sequence>
<name>A0A2P2K3J6_RHIMU</name>
<organism evidence="1">
    <name type="scientific">Rhizophora mucronata</name>
    <name type="common">Asiatic mangrove</name>
    <dbReference type="NCBI Taxonomy" id="61149"/>
    <lineage>
        <taxon>Eukaryota</taxon>
        <taxon>Viridiplantae</taxon>
        <taxon>Streptophyta</taxon>
        <taxon>Embryophyta</taxon>
        <taxon>Tracheophyta</taxon>
        <taxon>Spermatophyta</taxon>
        <taxon>Magnoliopsida</taxon>
        <taxon>eudicotyledons</taxon>
        <taxon>Gunneridae</taxon>
        <taxon>Pentapetalae</taxon>
        <taxon>rosids</taxon>
        <taxon>fabids</taxon>
        <taxon>Malpighiales</taxon>
        <taxon>Rhizophoraceae</taxon>
        <taxon>Rhizophora</taxon>
    </lineage>
</organism>
<protein>
    <submittedName>
        <fullName evidence="1">Uncharacterized protein</fullName>
    </submittedName>
</protein>
<dbReference type="EMBL" id="GGEC01019807">
    <property type="protein sequence ID" value="MBX00291.1"/>
    <property type="molecule type" value="Transcribed_RNA"/>
</dbReference>
<reference evidence="1" key="1">
    <citation type="submission" date="2018-02" db="EMBL/GenBank/DDBJ databases">
        <title>Rhizophora mucronata_Transcriptome.</title>
        <authorList>
            <person name="Meera S.P."/>
            <person name="Sreeshan A."/>
            <person name="Augustine A."/>
        </authorList>
    </citation>
    <scope>NUCLEOTIDE SEQUENCE</scope>
    <source>
        <tissue evidence="1">Leaf</tissue>
    </source>
</reference>
<evidence type="ECO:0000313" key="1">
    <source>
        <dbReference type="EMBL" id="MBX00291.1"/>
    </source>
</evidence>
<accession>A0A2P2K3J6</accession>
<proteinExistence type="predicted"/>